<protein>
    <submittedName>
        <fullName evidence="3">(raccoon dog) hypothetical protein</fullName>
    </submittedName>
</protein>
<keyword evidence="2" id="KW-0812">Transmembrane</keyword>
<keyword evidence="2" id="KW-0472">Membrane</keyword>
<evidence type="ECO:0000256" key="2">
    <source>
        <dbReference type="SAM" id="Phobius"/>
    </source>
</evidence>
<name>A0A812A0J7_NYCPR</name>
<dbReference type="EMBL" id="CAJHUB010000788">
    <property type="protein sequence ID" value="CAD7693866.1"/>
    <property type="molecule type" value="Genomic_DNA"/>
</dbReference>
<sequence length="313" mass="32847">MPGSVFKPMQVVVTAPIYCPNLVEPPETLATLEEEQAQVHTIVVPDMPKQPPTSVEQPASALEQHAEPPQEPAQSPTVGSAEASGPDLFKPDTAVGAECFAQVEMPGAELKPMHMVGTPLIYCPNLEEPPAPLAAPDEEQSPEPAIKVPEELEQPPVSVQQPASAPEQHHEPRQEPAPATTMGSDEPSGPEMTKLVTAAGAECLAGAEMAPADLKPLQVLVTPVIHCPNLKEPPAPVAPPKGEAGPSACSQVLQRAGAATCLSREAGLGHRAAARDACSPMEGFPSPLVALFLIFVVAINLYNCFMNFVCNKS</sequence>
<accession>A0A812A0J7</accession>
<gene>
    <name evidence="3" type="ORF">NYPRO_LOCUS26658</name>
</gene>
<feature type="transmembrane region" description="Helical" evidence="2">
    <location>
        <begin position="288"/>
        <end position="310"/>
    </location>
</feature>
<comment type="caution">
    <text evidence="3">The sequence shown here is derived from an EMBL/GenBank/DDBJ whole genome shotgun (WGS) entry which is preliminary data.</text>
</comment>
<evidence type="ECO:0000313" key="3">
    <source>
        <dbReference type="EMBL" id="CAD7693866.1"/>
    </source>
</evidence>
<reference evidence="3" key="1">
    <citation type="submission" date="2020-12" db="EMBL/GenBank/DDBJ databases">
        <authorList>
            <consortium name="Molecular Ecology Group"/>
        </authorList>
    </citation>
    <scope>NUCLEOTIDE SEQUENCE</scope>
    <source>
        <strain evidence="3">TBG_1078</strain>
    </source>
</reference>
<evidence type="ECO:0000313" key="4">
    <source>
        <dbReference type="Proteomes" id="UP000645828"/>
    </source>
</evidence>
<feature type="region of interest" description="Disordered" evidence="1">
    <location>
        <begin position="153"/>
        <end position="190"/>
    </location>
</feature>
<evidence type="ECO:0000256" key="1">
    <source>
        <dbReference type="SAM" id="MobiDB-lite"/>
    </source>
</evidence>
<dbReference type="AlphaFoldDB" id="A0A812A0J7"/>
<keyword evidence="2" id="KW-1133">Transmembrane helix</keyword>
<dbReference type="Proteomes" id="UP000645828">
    <property type="component" value="Unassembled WGS sequence"/>
</dbReference>
<proteinExistence type="predicted"/>
<keyword evidence="4" id="KW-1185">Reference proteome</keyword>
<organism evidence="3 4">
    <name type="scientific">Nyctereutes procyonoides</name>
    <name type="common">Raccoon dog</name>
    <name type="synonym">Canis procyonoides</name>
    <dbReference type="NCBI Taxonomy" id="34880"/>
    <lineage>
        <taxon>Eukaryota</taxon>
        <taxon>Metazoa</taxon>
        <taxon>Chordata</taxon>
        <taxon>Craniata</taxon>
        <taxon>Vertebrata</taxon>
        <taxon>Euteleostomi</taxon>
        <taxon>Mammalia</taxon>
        <taxon>Eutheria</taxon>
        <taxon>Laurasiatheria</taxon>
        <taxon>Carnivora</taxon>
        <taxon>Caniformia</taxon>
        <taxon>Canidae</taxon>
        <taxon>Nyctereutes</taxon>
    </lineage>
</organism>
<feature type="region of interest" description="Disordered" evidence="1">
    <location>
        <begin position="46"/>
        <end position="90"/>
    </location>
</feature>